<dbReference type="RefSeq" id="WP_190762906.1">
    <property type="nucleotide sequence ID" value="NZ_JACXLD010000002.1"/>
</dbReference>
<organism evidence="2 3">
    <name type="scientific">Spongiibacter pelagi</name>
    <dbReference type="NCBI Taxonomy" id="2760804"/>
    <lineage>
        <taxon>Bacteria</taxon>
        <taxon>Pseudomonadati</taxon>
        <taxon>Pseudomonadota</taxon>
        <taxon>Gammaproteobacteria</taxon>
        <taxon>Cellvibrionales</taxon>
        <taxon>Spongiibacteraceae</taxon>
        <taxon>Spongiibacter</taxon>
    </lineage>
</organism>
<dbReference type="Proteomes" id="UP000610558">
    <property type="component" value="Unassembled WGS sequence"/>
</dbReference>
<feature type="signal peptide" evidence="1">
    <location>
        <begin position="1"/>
        <end position="19"/>
    </location>
</feature>
<feature type="chain" id="PRO_5037481286" evidence="1">
    <location>
        <begin position="20"/>
        <end position="61"/>
    </location>
</feature>
<sequence>MKSKLLAAAALLVSFSAVAEEPWVMLEEVVVVGAVRTGNAVVADINVAGDEAMQEMPVAYE</sequence>
<evidence type="ECO:0000313" key="3">
    <source>
        <dbReference type="Proteomes" id="UP000610558"/>
    </source>
</evidence>
<keyword evidence="3" id="KW-1185">Reference proteome</keyword>
<evidence type="ECO:0000256" key="1">
    <source>
        <dbReference type="SAM" id="SignalP"/>
    </source>
</evidence>
<dbReference type="AlphaFoldDB" id="A0A927GVM8"/>
<name>A0A927GVM8_9GAMM</name>
<comment type="caution">
    <text evidence="2">The sequence shown here is derived from an EMBL/GenBank/DDBJ whole genome shotgun (WGS) entry which is preliminary data.</text>
</comment>
<evidence type="ECO:0000313" key="2">
    <source>
        <dbReference type="EMBL" id="MBD2858243.1"/>
    </source>
</evidence>
<dbReference type="EMBL" id="JACXLD010000002">
    <property type="protein sequence ID" value="MBD2858243.1"/>
    <property type="molecule type" value="Genomic_DNA"/>
</dbReference>
<keyword evidence="1" id="KW-0732">Signal</keyword>
<proteinExistence type="predicted"/>
<reference evidence="2" key="1">
    <citation type="submission" date="2020-09" db="EMBL/GenBank/DDBJ databases">
        <authorList>
            <person name="Yoon J.-W."/>
        </authorList>
    </citation>
    <scope>NUCLEOTIDE SEQUENCE</scope>
    <source>
        <strain evidence="2">KMU-158</strain>
    </source>
</reference>
<gene>
    <name evidence="2" type="ORF">IB286_04415</name>
</gene>
<protein>
    <submittedName>
        <fullName evidence="2">Uncharacterized protein</fullName>
    </submittedName>
</protein>
<accession>A0A927GVM8</accession>